<evidence type="ECO:0000259" key="1">
    <source>
        <dbReference type="Pfam" id="PF26353"/>
    </source>
</evidence>
<dbReference type="Proteomes" id="UP000658980">
    <property type="component" value="Unassembled WGS sequence"/>
</dbReference>
<dbReference type="EMBL" id="JACSPU010000001">
    <property type="protein sequence ID" value="MBD8014248.1"/>
    <property type="molecule type" value="Genomic_DNA"/>
</dbReference>
<evidence type="ECO:0000313" key="2">
    <source>
        <dbReference type="EMBL" id="MBD8014248.1"/>
    </source>
</evidence>
<reference evidence="2 3" key="1">
    <citation type="submission" date="2020-08" db="EMBL/GenBank/DDBJ databases">
        <title>A Genomic Blueprint of the Chicken Gut Microbiome.</title>
        <authorList>
            <person name="Gilroy R."/>
            <person name="Ravi A."/>
            <person name="Getino M."/>
            <person name="Pursley I."/>
            <person name="Horton D.L."/>
            <person name="Alikhan N.-F."/>
            <person name="Baker D."/>
            <person name="Gharbi K."/>
            <person name="Hall N."/>
            <person name="Watson M."/>
            <person name="Adriaenssens E.M."/>
            <person name="Foster-Nyarko E."/>
            <person name="Jarju S."/>
            <person name="Secka A."/>
            <person name="Antonio M."/>
            <person name="Oren A."/>
            <person name="Chaudhuri R."/>
            <person name="La Ragione R.M."/>
            <person name="Hildebrand F."/>
            <person name="Pallen M.J."/>
        </authorList>
    </citation>
    <scope>NUCLEOTIDE SEQUENCE [LARGE SCALE GENOMIC DNA]</scope>
    <source>
        <strain evidence="2 3">Sa1BUA13</strain>
    </source>
</reference>
<keyword evidence="3" id="KW-1185">Reference proteome</keyword>
<dbReference type="PROSITE" id="PS51257">
    <property type="entry name" value="PROKAR_LIPOPROTEIN"/>
    <property type="match status" value="1"/>
</dbReference>
<feature type="domain" description="YhfM-like" evidence="1">
    <location>
        <begin position="38"/>
        <end position="122"/>
    </location>
</feature>
<dbReference type="RefSeq" id="WP_191714429.1">
    <property type="nucleotide sequence ID" value="NZ_JACSPU010000001.1"/>
</dbReference>
<evidence type="ECO:0000313" key="3">
    <source>
        <dbReference type="Proteomes" id="UP000658980"/>
    </source>
</evidence>
<gene>
    <name evidence="2" type="ORF">H9630_05385</name>
</gene>
<proteinExistence type="predicted"/>
<protein>
    <recommendedName>
        <fullName evidence="1">YhfM-like domain-containing protein</fullName>
    </recommendedName>
</protein>
<accession>A0ABR8WBF4</accession>
<dbReference type="Pfam" id="PF26353">
    <property type="entry name" value="YhfM"/>
    <property type="match status" value="1"/>
</dbReference>
<name>A0ABR8WBF4_9BACL</name>
<organism evidence="2 3">
    <name type="scientific">Planococcus wigleyi</name>
    <dbReference type="NCBI Taxonomy" id="2762216"/>
    <lineage>
        <taxon>Bacteria</taxon>
        <taxon>Bacillati</taxon>
        <taxon>Bacillota</taxon>
        <taxon>Bacilli</taxon>
        <taxon>Bacillales</taxon>
        <taxon>Caryophanaceae</taxon>
        <taxon>Planococcus</taxon>
    </lineage>
</organism>
<dbReference type="InterPro" id="IPR058780">
    <property type="entry name" value="YhfM-like_dom"/>
</dbReference>
<sequence>MKGLLLSFIFSILFLVGCTSENIKKVDVHEMESFLVTKEDSLVTYTDSEANRTIVKAFKKAKKKPGIVDMADPEYQVDFGENSYYLWVDERQGTIMDLDDTHTIYSLSEKSSKAVYKIIEEAR</sequence>
<comment type="caution">
    <text evidence="2">The sequence shown here is derived from an EMBL/GenBank/DDBJ whole genome shotgun (WGS) entry which is preliminary data.</text>
</comment>